<name>X0U353_9ZZZZ</name>
<dbReference type="EMBL" id="BARS01017155">
    <property type="protein sequence ID" value="GAF94832.1"/>
    <property type="molecule type" value="Genomic_DNA"/>
</dbReference>
<accession>X0U353</accession>
<protein>
    <recommendedName>
        <fullName evidence="1">Protein SirB1 N-terminal domain-containing protein</fullName>
    </recommendedName>
</protein>
<feature type="non-terminal residue" evidence="2">
    <location>
        <position position="225"/>
    </location>
</feature>
<reference evidence="2" key="1">
    <citation type="journal article" date="2014" name="Front. Microbiol.">
        <title>High frequency of phylogenetically diverse reductive dehalogenase-homologous genes in deep subseafloor sedimentary metagenomes.</title>
        <authorList>
            <person name="Kawai M."/>
            <person name="Futagami T."/>
            <person name="Toyoda A."/>
            <person name="Takaki Y."/>
            <person name="Nishi S."/>
            <person name="Hori S."/>
            <person name="Arai W."/>
            <person name="Tsubouchi T."/>
            <person name="Morono Y."/>
            <person name="Uchiyama I."/>
            <person name="Ito T."/>
            <person name="Fujiyama A."/>
            <person name="Inagaki F."/>
            <person name="Takami H."/>
        </authorList>
    </citation>
    <scope>NUCLEOTIDE SEQUENCE</scope>
    <source>
        <strain evidence="2">Expedition CK06-06</strain>
    </source>
</reference>
<feature type="domain" description="Protein SirB1 N-terminal" evidence="1">
    <location>
        <begin position="74"/>
        <end position="182"/>
    </location>
</feature>
<comment type="caution">
    <text evidence="2">The sequence shown here is derived from an EMBL/GenBank/DDBJ whole genome shotgun (WGS) entry which is preliminary data.</text>
</comment>
<dbReference type="AlphaFoldDB" id="X0U353"/>
<evidence type="ECO:0000313" key="2">
    <source>
        <dbReference type="EMBL" id="GAF94832.1"/>
    </source>
</evidence>
<dbReference type="Pfam" id="PF13369">
    <property type="entry name" value="Transglut_core2"/>
    <property type="match status" value="1"/>
</dbReference>
<dbReference type="InterPro" id="IPR032698">
    <property type="entry name" value="SirB1_N"/>
</dbReference>
<sequence length="225" mass="25794">MKLLKKHALFNLLFLIISISCSKKEKDALKHILLHTEKRNSIECNSLIECVSAVVNDLQSIFGKETVPDFTSFQDLIDSTGAELKKSCSDNLDTPVLIDSLISIIYEKWAIVFDSDQDNLKSLFPHTVISHKKGSCLGVSLLFLLFAEKLNYPLYGILLPGHFFVRYDDGKTYRNIEPNKRGYNHPYEYYRERYGINDNSWYTMKSLSSKETAAVLYFNIANICL</sequence>
<gene>
    <name evidence="2" type="ORF">S01H1_28102</name>
</gene>
<evidence type="ECO:0000259" key="1">
    <source>
        <dbReference type="Pfam" id="PF13369"/>
    </source>
</evidence>
<organism evidence="2">
    <name type="scientific">marine sediment metagenome</name>
    <dbReference type="NCBI Taxonomy" id="412755"/>
    <lineage>
        <taxon>unclassified sequences</taxon>
        <taxon>metagenomes</taxon>
        <taxon>ecological metagenomes</taxon>
    </lineage>
</organism>
<dbReference type="PROSITE" id="PS51257">
    <property type="entry name" value="PROKAR_LIPOPROTEIN"/>
    <property type="match status" value="1"/>
</dbReference>
<proteinExistence type="predicted"/>